<reference evidence="2 3" key="1">
    <citation type="submission" date="2024-01" db="EMBL/GenBank/DDBJ databases">
        <title>A draft genome for the cacao thread blight pathogen Marasmiellus scandens.</title>
        <authorList>
            <person name="Baruah I.K."/>
            <person name="Leung J."/>
            <person name="Bukari Y."/>
            <person name="Amoako-Attah I."/>
            <person name="Meinhardt L.W."/>
            <person name="Bailey B.A."/>
            <person name="Cohen S.P."/>
        </authorList>
    </citation>
    <scope>NUCLEOTIDE SEQUENCE [LARGE SCALE GENOMIC DNA]</scope>
    <source>
        <strain evidence="2 3">GH-19</strain>
    </source>
</reference>
<feature type="region of interest" description="Disordered" evidence="1">
    <location>
        <begin position="69"/>
        <end position="99"/>
    </location>
</feature>
<evidence type="ECO:0008006" key="4">
    <source>
        <dbReference type="Google" id="ProtNLM"/>
    </source>
</evidence>
<gene>
    <name evidence="2" type="ORF">VKT23_017883</name>
</gene>
<dbReference type="Proteomes" id="UP001498398">
    <property type="component" value="Unassembled WGS sequence"/>
</dbReference>
<keyword evidence="3" id="KW-1185">Reference proteome</keyword>
<evidence type="ECO:0000313" key="3">
    <source>
        <dbReference type="Proteomes" id="UP001498398"/>
    </source>
</evidence>
<feature type="compositionally biased region" description="Polar residues" evidence="1">
    <location>
        <begin position="74"/>
        <end position="89"/>
    </location>
</feature>
<name>A0ABR1ISF1_9AGAR</name>
<protein>
    <recommendedName>
        <fullName evidence="4">TFIIS N-terminal domain-containing protein</fullName>
    </recommendedName>
</protein>
<organism evidence="2 3">
    <name type="scientific">Marasmiellus scandens</name>
    <dbReference type="NCBI Taxonomy" id="2682957"/>
    <lineage>
        <taxon>Eukaryota</taxon>
        <taxon>Fungi</taxon>
        <taxon>Dikarya</taxon>
        <taxon>Basidiomycota</taxon>
        <taxon>Agaricomycotina</taxon>
        <taxon>Agaricomycetes</taxon>
        <taxon>Agaricomycetidae</taxon>
        <taxon>Agaricales</taxon>
        <taxon>Marasmiineae</taxon>
        <taxon>Omphalotaceae</taxon>
        <taxon>Marasmiellus</taxon>
    </lineage>
</organism>
<accession>A0ABR1ISF1</accession>
<proteinExistence type="predicted"/>
<dbReference type="EMBL" id="JBANRG010000077">
    <property type="protein sequence ID" value="KAK7438753.1"/>
    <property type="molecule type" value="Genomic_DNA"/>
</dbReference>
<evidence type="ECO:0000313" key="2">
    <source>
        <dbReference type="EMBL" id="KAK7438753.1"/>
    </source>
</evidence>
<sequence>MFMEIQQVFQLLKGVPKTGVWGTMKTIITTKQDQSTLKLTEVKNLIIDKWMALNPKKVKVDQPKANMAKMSGKLGNTYSGQPPTFNNQKKLPPKGKSPQ</sequence>
<evidence type="ECO:0000256" key="1">
    <source>
        <dbReference type="SAM" id="MobiDB-lite"/>
    </source>
</evidence>
<comment type="caution">
    <text evidence="2">The sequence shown here is derived from an EMBL/GenBank/DDBJ whole genome shotgun (WGS) entry which is preliminary data.</text>
</comment>